<feature type="region of interest" description="Disordered" evidence="1">
    <location>
        <begin position="142"/>
        <end position="166"/>
    </location>
</feature>
<sequence>MNERPKRKTRGGLTPKPRLSAKTVCRRGQFRYPFYAPESAYSRDEWKIKERRGRLLCKCSSTGAANKKYNRTLGQVRGNLSTFPILYELVNPAGLETTSISAVTFQHLSPPAPRASFQFLADSHIISAIYDPRCSALMSLPVERPDSRPSTRRGAARRPPQASSLHRYNSCHNRTLVHVKSRIAKGVLRGGGHLAPETVARNRA</sequence>
<evidence type="ECO:0000256" key="1">
    <source>
        <dbReference type="SAM" id="MobiDB-lite"/>
    </source>
</evidence>
<comment type="caution">
    <text evidence="2">The sequence shown here is derived from an EMBL/GenBank/DDBJ whole genome shotgun (WGS) entry which is preliminary data.</text>
</comment>
<evidence type="ECO:0000313" key="2">
    <source>
        <dbReference type="EMBL" id="KAH0821547.1"/>
    </source>
</evidence>
<name>A0A8J6HWG7_TENMO</name>
<gene>
    <name evidence="2" type="ORF">GEV33_001244</name>
</gene>
<keyword evidence="3" id="KW-1185">Reference proteome</keyword>
<accession>A0A8J6HWG7</accession>
<evidence type="ECO:0000313" key="3">
    <source>
        <dbReference type="Proteomes" id="UP000719412"/>
    </source>
</evidence>
<dbReference type="AlphaFoldDB" id="A0A8J6HWG7"/>
<reference evidence="2" key="1">
    <citation type="journal article" date="2020" name="J Insects Food Feed">
        <title>The yellow mealworm (Tenebrio molitor) genome: a resource for the emerging insects as food and feed industry.</title>
        <authorList>
            <person name="Eriksson T."/>
            <person name="Andere A."/>
            <person name="Kelstrup H."/>
            <person name="Emery V."/>
            <person name="Picard C."/>
        </authorList>
    </citation>
    <scope>NUCLEOTIDE SEQUENCE</scope>
    <source>
        <strain evidence="2">Stoneville</strain>
        <tissue evidence="2">Whole head</tissue>
    </source>
</reference>
<reference evidence="2" key="2">
    <citation type="submission" date="2021-08" db="EMBL/GenBank/DDBJ databases">
        <authorList>
            <person name="Eriksson T."/>
        </authorList>
    </citation>
    <scope>NUCLEOTIDE SEQUENCE</scope>
    <source>
        <strain evidence="2">Stoneville</strain>
        <tissue evidence="2">Whole head</tissue>
    </source>
</reference>
<dbReference type="EMBL" id="JABDTM020007396">
    <property type="protein sequence ID" value="KAH0821547.1"/>
    <property type="molecule type" value="Genomic_DNA"/>
</dbReference>
<dbReference type="Proteomes" id="UP000719412">
    <property type="component" value="Unassembled WGS sequence"/>
</dbReference>
<organism evidence="2 3">
    <name type="scientific">Tenebrio molitor</name>
    <name type="common">Yellow mealworm beetle</name>
    <dbReference type="NCBI Taxonomy" id="7067"/>
    <lineage>
        <taxon>Eukaryota</taxon>
        <taxon>Metazoa</taxon>
        <taxon>Ecdysozoa</taxon>
        <taxon>Arthropoda</taxon>
        <taxon>Hexapoda</taxon>
        <taxon>Insecta</taxon>
        <taxon>Pterygota</taxon>
        <taxon>Neoptera</taxon>
        <taxon>Endopterygota</taxon>
        <taxon>Coleoptera</taxon>
        <taxon>Polyphaga</taxon>
        <taxon>Cucujiformia</taxon>
        <taxon>Tenebrionidae</taxon>
        <taxon>Tenebrio</taxon>
    </lineage>
</organism>
<protein>
    <submittedName>
        <fullName evidence="2">Uncharacterized protein</fullName>
    </submittedName>
</protein>
<proteinExistence type="predicted"/>